<dbReference type="PANTHER" id="PTHR32089">
    <property type="entry name" value="METHYL-ACCEPTING CHEMOTAXIS PROTEIN MCPB"/>
    <property type="match status" value="1"/>
</dbReference>
<keyword evidence="2" id="KW-1003">Cell membrane</keyword>
<dbReference type="FunFam" id="1.10.287.950:FF:000001">
    <property type="entry name" value="Methyl-accepting chemotaxis sensory transducer"/>
    <property type="match status" value="1"/>
</dbReference>
<keyword evidence="15" id="KW-1185">Reference proteome</keyword>
<evidence type="ECO:0000313" key="15">
    <source>
        <dbReference type="Proteomes" id="UP000245728"/>
    </source>
</evidence>
<evidence type="ECO:0000256" key="11">
    <source>
        <dbReference type="SAM" id="Phobius"/>
    </source>
</evidence>
<evidence type="ECO:0000256" key="6">
    <source>
        <dbReference type="ARBA" id="ARBA00022989"/>
    </source>
</evidence>
<dbReference type="Pfam" id="PF02743">
    <property type="entry name" value="dCache_1"/>
    <property type="match status" value="1"/>
</dbReference>
<dbReference type="PANTHER" id="PTHR32089:SF39">
    <property type="entry name" value="METHYL-ACCEPTING CHEMOTAXIS PROTEIN HLYB"/>
    <property type="match status" value="1"/>
</dbReference>
<dbReference type="InterPro" id="IPR003660">
    <property type="entry name" value="HAMP_dom"/>
</dbReference>
<protein>
    <submittedName>
        <fullName evidence="14">Methyl-accepting chemotaxis protein NahY</fullName>
    </submittedName>
</protein>
<dbReference type="OrthoDB" id="2489132at2"/>
<dbReference type="InterPro" id="IPR033479">
    <property type="entry name" value="dCache_1"/>
</dbReference>
<reference evidence="14 15" key="1">
    <citation type="submission" date="2018-05" db="EMBL/GenBank/DDBJ databases">
        <title>Salinimonas sp. HMF8227 Genome sequencing and assembly.</title>
        <authorList>
            <person name="Kang H."/>
            <person name="Kang J."/>
            <person name="Cha I."/>
            <person name="Kim H."/>
            <person name="Joh K."/>
        </authorList>
    </citation>
    <scope>NUCLEOTIDE SEQUENCE [LARGE SCALE GENOMIC DNA]</scope>
    <source>
        <strain evidence="14 15">HMF8227</strain>
    </source>
</reference>
<organism evidence="14 15">
    <name type="scientific">Saliniradius amylolyticus</name>
    <dbReference type="NCBI Taxonomy" id="2183582"/>
    <lineage>
        <taxon>Bacteria</taxon>
        <taxon>Pseudomonadati</taxon>
        <taxon>Pseudomonadota</taxon>
        <taxon>Gammaproteobacteria</taxon>
        <taxon>Alteromonadales</taxon>
        <taxon>Alteromonadaceae</taxon>
        <taxon>Saliniradius</taxon>
    </lineage>
</organism>
<gene>
    <name evidence="14" type="ORF">HMF8227_02666</name>
</gene>
<dbReference type="SMART" id="SM00283">
    <property type="entry name" value="MA"/>
    <property type="match status" value="1"/>
</dbReference>
<dbReference type="KEGG" id="salh:HMF8227_02666"/>
<dbReference type="Gene3D" id="1.10.287.950">
    <property type="entry name" value="Methyl-accepting chemotaxis protein"/>
    <property type="match status" value="1"/>
</dbReference>
<dbReference type="PROSITE" id="PS50111">
    <property type="entry name" value="CHEMOTAXIS_TRANSDUC_2"/>
    <property type="match status" value="1"/>
</dbReference>
<feature type="domain" description="Methyl-accepting transducer" evidence="12">
    <location>
        <begin position="375"/>
        <end position="611"/>
    </location>
</feature>
<evidence type="ECO:0000256" key="10">
    <source>
        <dbReference type="PROSITE-ProRule" id="PRU00284"/>
    </source>
</evidence>
<evidence type="ECO:0000256" key="1">
    <source>
        <dbReference type="ARBA" id="ARBA00004651"/>
    </source>
</evidence>
<evidence type="ECO:0000256" key="8">
    <source>
        <dbReference type="ARBA" id="ARBA00023224"/>
    </source>
</evidence>
<name>A0A2S2E639_9ALTE</name>
<dbReference type="EMBL" id="CP029347">
    <property type="protein sequence ID" value="AWL13118.1"/>
    <property type="molecule type" value="Genomic_DNA"/>
</dbReference>
<evidence type="ECO:0000259" key="12">
    <source>
        <dbReference type="PROSITE" id="PS50111"/>
    </source>
</evidence>
<feature type="domain" description="HAMP" evidence="13">
    <location>
        <begin position="316"/>
        <end position="370"/>
    </location>
</feature>
<keyword evidence="6 11" id="KW-1133">Transmembrane helix</keyword>
<evidence type="ECO:0000256" key="4">
    <source>
        <dbReference type="ARBA" id="ARBA00022500"/>
    </source>
</evidence>
<dbReference type="Gene3D" id="3.30.450.20">
    <property type="entry name" value="PAS domain"/>
    <property type="match status" value="1"/>
</dbReference>
<dbReference type="Pfam" id="PF00015">
    <property type="entry name" value="MCPsignal"/>
    <property type="match status" value="1"/>
</dbReference>
<dbReference type="GO" id="GO:0005886">
    <property type="term" value="C:plasma membrane"/>
    <property type="evidence" value="ECO:0007669"/>
    <property type="project" value="UniProtKB-SubCell"/>
</dbReference>
<keyword evidence="5 11" id="KW-0812">Transmembrane</keyword>
<dbReference type="GO" id="GO:0006935">
    <property type="term" value="P:chemotaxis"/>
    <property type="evidence" value="ECO:0007669"/>
    <property type="project" value="UniProtKB-KW"/>
</dbReference>
<keyword evidence="7 11" id="KW-0472">Membrane</keyword>
<dbReference type="AlphaFoldDB" id="A0A2S2E639"/>
<dbReference type="CDD" id="cd12912">
    <property type="entry name" value="PDC2_MCP_like"/>
    <property type="match status" value="1"/>
</dbReference>
<evidence type="ECO:0000256" key="2">
    <source>
        <dbReference type="ARBA" id="ARBA00022475"/>
    </source>
</evidence>
<dbReference type="InterPro" id="IPR004090">
    <property type="entry name" value="Chemotax_Me-accpt_rcpt"/>
</dbReference>
<dbReference type="PROSITE" id="PS50885">
    <property type="entry name" value="HAMP"/>
    <property type="match status" value="1"/>
</dbReference>
<evidence type="ECO:0000259" key="13">
    <source>
        <dbReference type="PROSITE" id="PS50885"/>
    </source>
</evidence>
<comment type="similarity">
    <text evidence="9">Belongs to the methyl-accepting chemotaxis (MCP) protein family.</text>
</comment>
<dbReference type="SUPFAM" id="SSF58104">
    <property type="entry name" value="Methyl-accepting chemotaxis protein (MCP) signaling domain"/>
    <property type="match status" value="1"/>
</dbReference>
<accession>A0A2S2E639</accession>
<comment type="subcellular location">
    <subcellularLocation>
        <location evidence="1">Cell membrane</location>
        <topology evidence="1">Multi-pass membrane protein</topology>
    </subcellularLocation>
</comment>
<evidence type="ECO:0000256" key="5">
    <source>
        <dbReference type="ARBA" id="ARBA00022692"/>
    </source>
</evidence>
<dbReference type="RefSeq" id="WP_109340637.1">
    <property type="nucleotide sequence ID" value="NZ_CP029347.1"/>
</dbReference>
<dbReference type="SMART" id="SM00304">
    <property type="entry name" value="HAMP"/>
    <property type="match status" value="2"/>
</dbReference>
<keyword evidence="4" id="KW-0145">Chemotaxis</keyword>
<dbReference type="Proteomes" id="UP000245728">
    <property type="component" value="Chromosome"/>
</dbReference>
<feature type="transmembrane region" description="Helical" evidence="11">
    <location>
        <begin position="292"/>
        <end position="315"/>
    </location>
</feature>
<dbReference type="CDD" id="cd18773">
    <property type="entry name" value="PDC1_HK_sensor"/>
    <property type="match status" value="1"/>
</dbReference>
<evidence type="ECO:0000256" key="7">
    <source>
        <dbReference type="ARBA" id="ARBA00023136"/>
    </source>
</evidence>
<dbReference type="GO" id="GO:0004888">
    <property type="term" value="F:transmembrane signaling receptor activity"/>
    <property type="evidence" value="ECO:0007669"/>
    <property type="project" value="InterPro"/>
</dbReference>
<keyword evidence="8 10" id="KW-0807">Transducer</keyword>
<proteinExistence type="inferred from homology"/>
<evidence type="ECO:0000256" key="9">
    <source>
        <dbReference type="ARBA" id="ARBA00029447"/>
    </source>
</evidence>
<sequence length="647" mass="70019">MSIIQQLTIKNAVAGAMVIALLSTTALSTLINISQFSSMFYDVTEQEHLPNLVGRAKAQILERLQQPIALSEAIANNTYVHRWVAQGEPDAQRGELIEFLNDFVRDYNAVAAFWVSMPTGNYYNQDGLFKQVSRTAERDQWFYDFMASGKRTELALDVSESTGDLIVFINARVTSRSNGDIGAAGLGFDVSDISKLVNQTQVGENGYMFLLDEQGTIAAHRNNALIGKSVKAVSQYRNIHSEILRSSGEFRVFQRDVGDIEQYIAVTELEQQGWKIVTLLPRSEVSGQVNGIIGLSTAITLVIAALFIGLAFVFARKVSASVQSVADSLKRMSGDGGDLTQRLDDSADNELGQLAAGFNAILAKLADLVSEIQSSEQVITQGMEKLEQGANQTVSDSSSQKAQTEQVATAMNQMGQTISEVSSVAHKTATDTEQAVSEVNQTNTTMLDVATTMHNLATAMQSTEQIMSELANQAESINSVVDVISGISEQTNLLALNAAIEAARAGEQGRGFAVVADEVRTLASRTQDSTAEIRDQIEQLQSSAIQSKQAIVQGAEQSADLSQQAQSCTDSLSAVKAKFEQINDGNHQVASATEQQASVVEHINESAQIIADTASSIYDNAETDLAEIKRLKEQALHMQAVVRQFKV</sequence>
<dbReference type="Pfam" id="PF00672">
    <property type="entry name" value="HAMP"/>
    <property type="match status" value="1"/>
</dbReference>
<feature type="transmembrane region" description="Helical" evidence="11">
    <location>
        <begin position="12"/>
        <end position="31"/>
    </location>
</feature>
<evidence type="ECO:0000313" key="14">
    <source>
        <dbReference type="EMBL" id="AWL13118.1"/>
    </source>
</evidence>
<dbReference type="CDD" id="cd06225">
    <property type="entry name" value="HAMP"/>
    <property type="match status" value="1"/>
</dbReference>
<dbReference type="InterPro" id="IPR004089">
    <property type="entry name" value="MCPsignal_dom"/>
</dbReference>
<evidence type="ECO:0000256" key="3">
    <source>
        <dbReference type="ARBA" id="ARBA00022481"/>
    </source>
</evidence>
<keyword evidence="3" id="KW-0488">Methylation</keyword>
<dbReference type="CDD" id="cd11386">
    <property type="entry name" value="MCP_signal"/>
    <property type="match status" value="1"/>
</dbReference>
<dbReference type="GO" id="GO:0007165">
    <property type="term" value="P:signal transduction"/>
    <property type="evidence" value="ECO:0007669"/>
    <property type="project" value="UniProtKB-KW"/>
</dbReference>
<dbReference type="PRINTS" id="PR00260">
    <property type="entry name" value="CHEMTRNSDUCR"/>
</dbReference>